<keyword evidence="3" id="KW-0479">Metal-binding</keyword>
<dbReference type="SUPFAM" id="SSF56784">
    <property type="entry name" value="HAD-like"/>
    <property type="match status" value="1"/>
</dbReference>
<dbReference type="Gene3D" id="1.10.150.240">
    <property type="entry name" value="Putative phosphatase, domain 2"/>
    <property type="match status" value="1"/>
</dbReference>
<dbReference type="SFLD" id="SFLDS00003">
    <property type="entry name" value="Haloacid_Dehalogenase"/>
    <property type="match status" value="1"/>
</dbReference>
<dbReference type="AlphaFoldDB" id="A0A840Z0K4"/>
<comment type="cofactor">
    <cofactor evidence="1">
        <name>Mg(2+)</name>
        <dbReference type="ChEBI" id="CHEBI:18420"/>
    </cofactor>
</comment>
<dbReference type="EMBL" id="JACIJI010000003">
    <property type="protein sequence ID" value="MBB5719264.1"/>
    <property type="molecule type" value="Genomic_DNA"/>
</dbReference>
<dbReference type="InterPro" id="IPR051600">
    <property type="entry name" value="Beta-PGM-like"/>
</dbReference>
<reference evidence="5 6" key="1">
    <citation type="submission" date="2020-08" db="EMBL/GenBank/DDBJ databases">
        <title>Genomic Encyclopedia of Type Strains, Phase IV (KMG-IV): sequencing the most valuable type-strain genomes for metagenomic binning, comparative biology and taxonomic classification.</title>
        <authorList>
            <person name="Goeker M."/>
        </authorList>
    </citation>
    <scope>NUCLEOTIDE SEQUENCE [LARGE SCALE GENOMIC DNA]</scope>
    <source>
        <strain evidence="5 6">DSM 27203</strain>
    </source>
</reference>
<dbReference type="NCBIfam" id="TIGR01509">
    <property type="entry name" value="HAD-SF-IA-v3"/>
    <property type="match status" value="1"/>
</dbReference>
<protein>
    <submittedName>
        <fullName evidence="5">HAD superfamily hydrolase (TIGR01509 family)</fullName>
    </submittedName>
</protein>
<evidence type="ECO:0000313" key="5">
    <source>
        <dbReference type="EMBL" id="MBB5719264.1"/>
    </source>
</evidence>
<evidence type="ECO:0000256" key="1">
    <source>
        <dbReference type="ARBA" id="ARBA00001946"/>
    </source>
</evidence>
<organism evidence="5 6">
    <name type="scientific">Stakelama sediminis</name>
    <dbReference type="NCBI Taxonomy" id="463200"/>
    <lineage>
        <taxon>Bacteria</taxon>
        <taxon>Pseudomonadati</taxon>
        <taxon>Pseudomonadota</taxon>
        <taxon>Alphaproteobacteria</taxon>
        <taxon>Sphingomonadales</taxon>
        <taxon>Sphingomonadaceae</taxon>
        <taxon>Stakelama</taxon>
    </lineage>
</organism>
<keyword evidence="6" id="KW-1185">Reference proteome</keyword>
<evidence type="ECO:0000256" key="3">
    <source>
        <dbReference type="ARBA" id="ARBA00022723"/>
    </source>
</evidence>
<dbReference type="PANTHER" id="PTHR46193">
    <property type="entry name" value="6-PHOSPHOGLUCONATE PHOSPHATASE"/>
    <property type="match status" value="1"/>
</dbReference>
<dbReference type="InterPro" id="IPR006439">
    <property type="entry name" value="HAD-SF_hydro_IA"/>
</dbReference>
<dbReference type="InterPro" id="IPR041492">
    <property type="entry name" value="HAD_2"/>
</dbReference>
<evidence type="ECO:0000313" key="6">
    <source>
        <dbReference type="Proteomes" id="UP000554342"/>
    </source>
</evidence>
<dbReference type="Proteomes" id="UP000554342">
    <property type="component" value="Unassembled WGS sequence"/>
</dbReference>
<dbReference type="Pfam" id="PF13419">
    <property type="entry name" value="HAD_2"/>
    <property type="match status" value="1"/>
</dbReference>
<gene>
    <name evidence="5" type="ORF">FHR23_002202</name>
</gene>
<evidence type="ECO:0000256" key="4">
    <source>
        <dbReference type="ARBA" id="ARBA00022842"/>
    </source>
</evidence>
<dbReference type="SFLD" id="SFLDG01129">
    <property type="entry name" value="C1.5:_HAD__Beta-PGM__Phosphata"/>
    <property type="match status" value="1"/>
</dbReference>
<keyword evidence="4" id="KW-0460">Magnesium</keyword>
<proteinExistence type="inferred from homology"/>
<dbReference type="InterPro" id="IPR036412">
    <property type="entry name" value="HAD-like_sf"/>
</dbReference>
<dbReference type="GO" id="GO:0016787">
    <property type="term" value="F:hydrolase activity"/>
    <property type="evidence" value="ECO:0007669"/>
    <property type="project" value="UniProtKB-KW"/>
</dbReference>
<keyword evidence="5" id="KW-0378">Hydrolase</keyword>
<dbReference type="InterPro" id="IPR023214">
    <property type="entry name" value="HAD_sf"/>
</dbReference>
<name>A0A840Z0K4_9SPHN</name>
<sequence length="223" mass="23866">MKPDAILFDFDGVLLESESAGNRHIADYLTARGNPTTPEDSMANFMGLSGQAFLSAIEEWTGKPLPDDFHVERDAENRRVLESGLDAVTGATAFVRSLPATLPRAVVSSSSSYWISTHLDHLGLSDAFGNHIYSGHEHVEHGKPAPDLYLYAADKLHVPIERCIILEDSPVGVTGAVASGATVIGLCAGAHCAPDHADRLRALGVRLIAHDFDEVTRLISGSV</sequence>
<dbReference type="RefSeq" id="WP_184003803.1">
    <property type="nucleotide sequence ID" value="NZ_BAABIF010000012.1"/>
</dbReference>
<accession>A0A840Z0K4</accession>
<dbReference type="GO" id="GO:0046872">
    <property type="term" value="F:metal ion binding"/>
    <property type="evidence" value="ECO:0007669"/>
    <property type="project" value="UniProtKB-KW"/>
</dbReference>
<comment type="similarity">
    <text evidence="2">Belongs to the HAD-like hydrolase superfamily. CbbY/CbbZ/Gph/YieH family.</text>
</comment>
<dbReference type="PANTHER" id="PTHR46193:SF10">
    <property type="entry name" value="6-PHOSPHOGLUCONATE PHOSPHATASE"/>
    <property type="match status" value="1"/>
</dbReference>
<comment type="caution">
    <text evidence="5">The sequence shown here is derived from an EMBL/GenBank/DDBJ whole genome shotgun (WGS) entry which is preliminary data.</text>
</comment>
<evidence type="ECO:0000256" key="2">
    <source>
        <dbReference type="ARBA" id="ARBA00006171"/>
    </source>
</evidence>
<dbReference type="Gene3D" id="3.40.50.1000">
    <property type="entry name" value="HAD superfamily/HAD-like"/>
    <property type="match status" value="1"/>
</dbReference>
<dbReference type="InterPro" id="IPR023198">
    <property type="entry name" value="PGP-like_dom2"/>
</dbReference>